<dbReference type="InterPro" id="IPR026816">
    <property type="entry name" value="Flavodoxin_dom"/>
</dbReference>
<dbReference type="Proteomes" id="UP000001107">
    <property type="component" value="Chromosome"/>
</dbReference>
<evidence type="ECO:0000313" key="2">
    <source>
        <dbReference type="EMBL" id="ABR55191.1"/>
    </source>
</evidence>
<dbReference type="GeneID" id="5324756"/>
<dbReference type="GO" id="GO:0016491">
    <property type="term" value="F:oxidoreductase activity"/>
    <property type="evidence" value="ECO:0007669"/>
    <property type="project" value="UniProtKB-ARBA"/>
</dbReference>
<dbReference type="PROSITE" id="PS00198">
    <property type="entry name" value="4FE4S_FER_1"/>
    <property type="match status" value="1"/>
</dbReference>
<dbReference type="SUPFAM" id="SSF52218">
    <property type="entry name" value="Flavoproteins"/>
    <property type="match status" value="1"/>
</dbReference>
<dbReference type="Pfam" id="PF12724">
    <property type="entry name" value="Flavodoxin_5"/>
    <property type="match status" value="1"/>
</dbReference>
<gene>
    <name evidence="2" type="ordered locus">Mevan_1294</name>
</gene>
<dbReference type="Gene3D" id="3.30.70.20">
    <property type="match status" value="1"/>
</dbReference>
<dbReference type="SUPFAM" id="SSF54862">
    <property type="entry name" value="4Fe-4S ferredoxins"/>
    <property type="match status" value="1"/>
</dbReference>
<dbReference type="HOGENOM" id="CLU_068049_0_0_2"/>
<dbReference type="RefSeq" id="WP_012066106.1">
    <property type="nucleotide sequence ID" value="NC_009634.1"/>
</dbReference>
<evidence type="ECO:0000313" key="3">
    <source>
        <dbReference type="Proteomes" id="UP000001107"/>
    </source>
</evidence>
<sequence length="261" mass="30104">MKNTIYYFSGTGNSLYLSKKLAERLKDFEVKSIKNAVQNNDYVCNCEKIGIIFPVYCLGIPEIVERFIENIHIENNPYIFCIANYGGEYGGAYFQLSELLNKKGKILSANFGIKMPDNYVVLLNSPKKHNIEKILDNADIMIEKVAKSIDASENNNFGMQLFKKIGYKVIYPFWKRNLSKFDKSFKVSKNCNLCGTCKLVCPVRNIDIKDGHIIWKHGCQDCMACIQICNKKAISRWLSKYNRQYFNPRISTAEYMRGDIK</sequence>
<dbReference type="InterPro" id="IPR047964">
    <property type="entry name" value="EFR1-like"/>
</dbReference>
<dbReference type="InterPro" id="IPR017900">
    <property type="entry name" value="4Fe4S_Fe_S_CS"/>
</dbReference>
<keyword evidence="3" id="KW-1185">Reference proteome</keyword>
<dbReference type="KEGG" id="mvn:Mevan_1294"/>
<dbReference type="InterPro" id="IPR017896">
    <property type="entry name" value="4Fe4S_Fe-S-bd"/>
</dbReference>
<reference evidence="2" key="1">
    <citation type="submission" date="2007-06" db="EMBL/GenBank/DDBJ databases">
        <title>Complete sequence of Methanococcus vannielii SB.</title>
        <authorList>
            <consortium name="US DOE Joint Genome Institute"/>
            <person name="Copeland A."/>
            <person name="Lucas S."/>
            <person name="Lapidus A."/>
            <person name="Barry K."/>
            <person name="Glavina del Rio T."/>
            <person name="Dalin E."/>
            <person name="Tice H."/>
            <person name="Pitluck S."/>
            <person name="Chain P."/>
            <person name="Malfatti S."/>
            <person name="Shin M."/>
            <person name="Vergez L."/>
            <person name="Schmutz J."/>
            <person name="Larimer F."/>
            <person name="Land M."/>
            <person name="Hauser L."/>
            <person name="Kyrpides N."/>
            <person name="Anderson I."/>
            <person name="Sieprawska-Lupa M."/>
            <person name="Whitman W.B."/>
            <person name="Richardson P."/>
        </authorList>
    </citation>
    <scope>NUCLEOTIDE SEQUENCE [LARGE SCALE GENOMIC DNA]</scope>
    <source>
        <strain evidence="2">SB</strain>
    </source>
</reference>
<dbReference type="PROSITE" id="PS51379">
    <property type="entry name" value="4FE4S_FER_2"/>
    <property type="match status" value="1"/>
</dbReference>
<feature type="domain" description="4Fe-4S ferredoxin-type" evidence="1">
    <location>
        <begin position="183"/>
        <end position="211"/>
    </location>
</feature>
<dbReference type="EMBL" id="CP000742">
    <property type="protein sequence ID" value="ABR55191.1"/>
    <property type="molecule type" value="Genomic_DNA"/>
</dbReference>
<dbReference type="AlphaFoldDB" id="A6URR9"/>
<organism evidence="2 3">
    <name type="scientific">Methanococcus vannielii (strain ATCC 35089 / DSM 1224 / JCM 13029 / OCM 148 / SB)</name>
    <dbReference type="NCBI Taxonomy" id="406327"/>
    <lineage>
        <taxon>Archaea</taxon>
        <taxon>Methanobacteriati</taxon>
        <taxon>Methanobacteriota</taxon>
        <taxon>Methanomada group</taxon>
        <taxon>Methanococci</taxon>
        <taxon>Methanococcales</taxon>
        <taxon>Methanococcaceae</taxon>
        <taxon>Methanococcus</taxon>
    </lineage>
</organism>
<dbReference type="NCBIfam" id="NF038196">
    <property type="entry name" value="ferrodoxin_EFR1"/>
    <property type="match status" value="1"/>
</dbReference>
<dbReference type="Gene3D" id="3.40.50.360">
    <property type="match status" value="1"/>
</dbReference>
<dbReference type="eggNOG" id="arCOG02449">
    <property type="taxonomic scope" value="Archaea"/>
</dbReference>
<dbReference type="STRING" id="406327.Mevan_1294"/>
<dbReference type="OrthoDB" id="2837at2157"/>
<protein>
    <submittedName>
        <fullName evidence="2">4Fe-4S ferredoxin iron-sulfur binding domain protein</fullName>
    </submittedName>
</protein>
<name>A6URR9_METVS</name>
<proteinExistence type="predicted"/>
<dbReference type="InterPro" id="IPR029039">
    <property type="entry name" value="Flavoprotein-like_sf"/>
</dbReference>
<accession>A6URR9</accession>
<evidence type="ECO:0000259" key="1">
    <source>
        <dbReference type="PROSITE" id="PS51379"/>
    </source>
</evidence>